<evidence type="ECO:0000313" key="4">
    <source>
        <dbReference type="Proteomes" id="UP001432322"/>
    </source>
</evidence>
<dbReference type="AlphaFoldDB" id="A0AAV5WSG3"/>
<sequence length="105" mass="11881">KILLAIVIKPILSSLPEITIYELTSPAFNTKLSYCPHINCTRRIRCSKDAHIVFTINSLDIKNDRLNFYVESWGNESFMSYTESEGSLDEVDSGESTLSVQFVTD</sequence>
<evidence type="ECO:0000256" key="1">
    <source>
        <dbReference type="ARBA" id="ARBA00023157"/>
    </source>
</evidence>
<accession>A0AAV5WSG3</accession>
<gene>
    <name evidence="3" type="ORF">PFISCL1PPCAC_23979</name>
</gene>
<keyword evidence="1" id="KW-1015">Disulfide bond</keyword>
<feature type="domain" description="CUB" evidence="2">
    <location>
        <begin position="22"/>
        <end position="105"/>
    </location>
</feature>
<keyword evidence="4" id="KW-1185">Reference proteome</keyword>
<name>A0AAV5WSG3_9BILA</name>
<dbReference type="Gene3D" id="2.60.120.290">
    <property type="entry name" value="Spermadhesin, CUB domain"/>
    <property type="match status" value="1"/>
</dbReference>
<dbReference type="Pfam" id="PF00431">
    <property type="entry name" value="CUB"/>
    <property type="match status" value="1"/>
</dbReference>
<dbReference type="InterPro" id="IPR035914">
    <property type="entry name" value="Sperma_CUB_dom_sf"/>
</dbReference>
<feature type="non-terminal residue" evidence="3">
    <location>
        <position position="105"/>
    </location>
</feature>
<comment type="caution">
    <text evidence="3">The sequence shown here is derived from an EMBL/GenBank/DDBJ whole genome shotgun (WGS) entry which is preliminary data.</text>
</comment>
<dbReference type="EMBL" id="BTSY01000006">
    <property type="protein sequence ID" value="GMT32682.1"/>
    <property type="molecule type" value="Genomic_DNA"/>
</dbReference>
<dbReference type="Proteomes" id="UP001432322">
    <property type="component" value="Unassembled WGS sequence"/>
</dbReference>
<reference evidence="3" key="1">
    <citation type="submission" date="2023-10" db="EMBL/GenBank/DDBJ databases">
        <title>Genome assembly of Pristionchus species.</title>
        <authorList>
            <person name="Yoshida K."/>
            <person name="Sommer R.J."/>
        </authorList>
    </citation>
    <scope>NUCLEOTIDE SEQUENCE</scope>
    <source>
        <strain evidence="3">RS5133</strain>
    </source>
</reference>
<dbReference type="InterPro" id="IPR000859">
    <property type="entry name" value="CUB_dom"/>
</dbReference>
<evidence type="ECO:0000313" key="3">
    <source>
        <dbReference type="EMBL" id="GMT32682.1"/>
    </source>
</evidence>
<protein>
    <recommendedName>
        <fullName evidence="2">CUB domain-containing protein</fullName>
    </recommendedName>
</protein>
<organism evidence="3 4">
    <name type="scientific">Pristionchus fissidentatus</name>
    <dbReference type="NCBI Taxonomy" id="1538716"/>
    <lineage>
        <taxon>Eukaryota</taxon>
        <taxon>Metazoa</taxon>
        <taxon>Ecdysozoa</taxon>
        <taxon>Nematoda</taxon>
        <taxon>Chromadorea</taxon>
        <taxon>Rhabditida</taxon>
        <taxon>Rhabditina</taxon>
        <taxon>Diplogasteromorpha</taxon>
        <taxon>Diplogasteroidea</taxon>
        <taxon>Neodiplogasteridae</taxon>
        <taxon>Pristionchus</taxon>
    </lineage>
</organism>
<dbReference type="SUPFAM" id="SSF49854">
    <property type="entry name" value="Spermadhesin, CUB domain"/>
    <property type="match status" value="1"/>
</dbReference>
<evidence type="ECO:0000259" key="2">
    <source>
        <dbReference type="Pfam" id="PF00431"/>
    </source>
</evidence>
<feature type="non-terminal residue" evidence="3">
    <location>
        <position position="1"/>
    </location>
</feature>
<proteinExistence type="predicted"/>